<dbReference type="SUPFAM" id="SSF46626">
    <property type="entry name" value="Cytochrome c"/>
    <property type="match status" value="1"/>
</dbReference>
<keyword evidence="3 4" id="KW-0408">Iron</keyword>
<dbReference type="GO" id="GO:0009055">
    <property type="term" value="F:electron transfer activity"/>
    <property type="evidence" value="ECO:0007669"/>
    <property type="project" value="InterPro"/>
</dbReference>
<evidence type="ECO:0000256" key="5">
    <source>
        <dbReference type="SAM" id="SignalP"/>
    </source>
</evidence>
<dbReference type="EMBL" id="QYUR01000002">
    <property type="protein sequence ID" value="RJG14324.1"/>
    <property type="molecule type" value="Genomic_DNA"/>
</dbReference>
<feature type="signal peptide" evidence="5">
    <location>
        <begin position="1"/>
        <end position="18"/>
    </location>
</feature>
<proteinExistence type="predicted"/>
<reference evidence="7 8" key="1">
    <citation type="submission" date="2018-09" db="EMBL/GenBank/DDBJ databases">
        <authorList>
            <person name="Zhu H."/>
        </authorList>
    </citation>
    <scope>NUCLEOTIDE SEQUENCE [LARGE SCALE GENOMIC DNA]</scope>
    <source>
        <strain evidence="7 8">K1S02-6</strain>
    </source>
</reference>
<dbReference type="InterPro" id="IPR043724">
    <property type="entry name" value="DUF5666"/>
</dbReference>
<dbReference type="Proteomes" id="UP000284021">
    <property type="component" value="Unassembled WGS sequence"/>
</dbReference>
<dbReference type="PANTHER" id="PTHR35889:SF3">
    <property type="entry name" value="F-BOX DOMAIN-CONTAINING PROTEIN"/>
    <property type="match status" value="1"/>
</dbReference>
<evidence type="ECO:0000259" key="6">
    <source>
        <dbReference type="PROSITE" id="PS51007"/>
    </source>
</evidence>
<dbReference type="PANTHER" id="PTHR35889">
    <property type="entry name" value="CYCLOINULO-OLIGOSACCHARIDE FRUCTANOTRANSFERASE-RELATED"/>
    <property type="match status" value="1"/>
</dbReference>
<keyword evidence="8" id="KW-1185">Reference proteome</keyword>
<dbReference type="Pfam" id="PF07635">
    <property type="entry name" value="PSCyt1"/>
    <property type="match status" value="2"/>
</dbReference>
<keyword evidence="5" id="KW-0732">Signal</keyword>
<sequence length="298" mass="31549">MTSLYLLPVLLAAPTGHAEEVTYADLAALVQTRCVLCHSGPAAPLGLKLDSLDNLLAGSQNGPVVKAGNPAESELIRRLKGLSLPRMPMTGPPFLTEQEIDLFERWVAAGLPHGAPPPAAAVARAELRAQPGEPVSYARVAPIFAQRCAKCHAEGRAPEGYVLTSYQATVSRAERARVVPGFAEASELVRRIRGQALPRMPHDGPPYLDDAEIALISAWINQGARDAQGNAAPSPSGARVRLHGRLGAGWTLDGLRLIVDSATRVDNAPVAGDYVQVRGRIAADGSVVAERIKPRALD</sequence>
<gene>
    <name evidence="7" type="ORF">D3879_03460</name>
</gene>
<evidence type="ECO:0000256" key="2">
    <source>
        <dbReference type="ARBA" id="ARBA00022723"/>
    </source>
</evidence>
<dbReference type="AlphaFoldDB" id="A0A418XPF4"/>
<comment type="caution">
    <text evidence="7">The sequence shown here is derived from an EMBL/GenBank/DDBJ whole genome shotgun (WGS) entry which is preliminary data.</text>
</comment>
<dbReference type="OrthoDB" id="9809746at2"/>
<evidence type="ECO:0000256" key="3">
    <source>
        <dbReference type="ARBA" id="ARBA00023004"/>
    </source>
</evidence>
<evidence type="ECO:0000313" key="7">
    <source>
        <dbReference type="EMBL" id="RJG14324.1"/>
    </source>
</evidence>
<dbReference type="PROSITE" id="PS51007">
    <property type="entry name" value="CYTC"/>
    <property type="match status" value="1"/>
</dbReference>
<keyword evidence="2 4" id="KW-0479">Metal-binding</keyword>
<accession>A0A418XPF4</accession>
<dbReference type="InterPro" id="IPR036909">
    <property type="entry name" value="Cyt_c-like_dom_sf"/>
</dbReference>
<evidence type="ECO:0000256" key="1">
    <source>
        <dbReference type="ARBA" id="ARBA00022617"/>
    </source>
</evidence>
<evidence type="ECO:0000313" key="8">
    <source>
        <dbReference type="Proteomes" id="UP000284021"/>
    </source>
</evidence>
<dbReference type="GO" id="GO:0020037">
    <property type="term" value="F:heme binding"/>
    <property type="evidence" value="ECO:0007669"/>
    <property type="project" value="InterPro"/>
</dbReference>
<keyword evidence="1 4" id="KW-0349">Heme</keyword>
<dbReference type="InterPro" id="IPR011429">
    <property type="entry name" value="Cyt_c_Planctomycete-type"/>
</dbReference>
<dbReference type="Pfam" id="PF18914">
    <property type="entry name" value="DUF5666"/>
    <property type="match status" value="1"/>
</dbReference>
<feature type="domain" description="Cytochrome c" evidence="6">
    <location>
        <begin position="135"/>
        <end position="224"/>
    </location>
</feature>
<name>A0A418XPF4_9PSED</name>
<organism evidence="7 8">
    <name type="scientific">Pseudomonas cavernicola</name>
    <dbReference type="NCBI Taxonomy" id="2320866"/>
    <lineage>
        <taxon>Bacteria</taxon>
        <taxon>Pseudomonadati</taxon>
        <taxon>Pseudomonadota</taxon>
        <taxon>Gammaproteobacteria</taxon>
        <taxon>Pseudomonadales</taxon>
        <taxon>Pseudomonadaceae</taxon>
        <taxon>Pseudomonas</taxon>
    </lineage>
</organism>
<evidence type="ECO:0000256" key="4">
    <source>
        <dbReference type="PROSITE-ProRule" id="PRU00433"/>
    </source>
</evidence>
<dbReference type="Gene3D" id="1.10.760.10">
    <property type="entry name" value="Cytochrome c-like domain"/>
    <property type="match status" value="1"/>
</dbReference>
<protein>
    <recommendedName>
        <fullName evidence="6">Cytochrome c domain-containing protein</fullName>
    </recommendedName>
</protein>
<dbReference type="GO" id="GO:0046872">
    <property type="term" value="F:metal ion binding"/>
    <property type="evidence" value="ECO:0007669"/>
    <property type="project" value="UniProtKB-KW"/>
</dbReference>
<feature type="chain" id="PRO_5019430731" description="Cytochrome c domain-containing protein" evidence="5">
    <location>
        <begin position="19"/>
        <end position="298"/>
    </location>
</feature>
<dbReference type="InterPro" id="IPR009056">
    <property type="entry name" value="Cyt_c-like_dom"/>
</dbReference>